<dbReference type="GeneID" id="62144426"/>
<dbReference type="RefSeq" id="XP_038737248.1">
    <property type="nucleotide sequence ID" value="XM_038871347.1"/>
</dbReference>
<name>A0A9P5M3D7_9HELO</name>
<protein>
    <submittedName>
        <fullName evidence="2">Uncharacterized protein</fullName>
    </submittedName>
</protein>
<evidence type="ECO:0000313" key="3">
    <source>
        <dbReference type="Proteomes" id="UP000710849"/>
    </source>
</evidence>
<feature type="transmembrane region" description="Helical" evidence="1">
    <location>
        <begin position="17"/>
        <end position="43"/>
    </location>
</feature>
<gene>
    <name evidence="2" type="ORF">EAE97_000837</name>
</gene>
<keyword evidence="1" id="KW-0472">Membrane</keyword>
<keyword evidence="3" id="KW-1185">Reference proteome</keyword>
<comment type="caution">
    <text evidence="2">The sequence shown here is derived from an EMBL/GenBank/DDBJ whole genome shotgun (WGS) entry which is preliminary data.</text>
</comment>
<keyword evidence="1" id="KW-1133">Transmembrane helix</keyword>
<dbReference type="EMBL" id="RCSW01000002">
    <property type="protein sequence ID" value="KAF7953438.1"/>
    <property type="molecule type" value="Genomic_DNA"/>
</dbReference>
<reference evidence="2 3" key="1">
    <citation type="journal article" date="2020" name="Genome Biol. Evol.">
        <title>Comparative genomics of Sclerotiniaceae.</title>
        <authorList>
            <person name="Valero Jimenez C.A."/>
            <person name="Steentjes M."/>
            <person name="Scholten O.E."/>
            <person name="Van Kan J.A.L."/>
        </authorList>
    </citation>
    <scope>NUCLEOTIDE SEQUENCE [LARGE SCALE GENOMIC DNA]</scope>
    <source>
        <strain evidence="2 3">MUCL 94</strain>
    </source>
</reference>
<keyword evidence="1" id="KW-0812">Transmembrane</keyword>
<dbReference type="Proteomes" id="UP000710849">
    <property type="component" value="Unassembled WGS sequence"/>
</dbReference>
<dbReference type="AlphaFoldDB" id="A0A9P5M3D7"/>
<accession>A0A9P5M3D7</accession>
<proteinExistence type="predicted"/>
<organism evidence="2 3">
    <name type="scientific">Botrytis byssoidea</name>
    <dbReference type="NCBI Taxonomy" id="139641"/>
    <lineage>
        <taxon>Eukaryota</taxon>
        <taxon>Fungi</taxon>
        <taxon>Dikarya</taxon>
        <taxon>Ascomycota</taxon>
        <taxon>Pezizomycotina</taxon>
        <taxon>Leotiomycetes</taxon>
        <taxon>Helotiales</taxon>
        <taxon>Sclerotiniaceae</taxon>
        <taxon>Botrytis</taxon>
    </lineage>
</organism>
<sequence>MSITIKELGITENDFQLVWLVINFTLLASFISSMNGIILFVIYNPINIEFNLKRNSNVKMEERYIYIVEELHKQSIHKILIKIIKDSFTRSSQNLSFLSPLSKQYSVLELYNSSPNPLSRSTPNSTLEIVYKLKKYIFRLLLENI</sequence>
<evidence type="ECO:0000256" key="1">
    <source>
        <dbReference type="SAM" id="Phobius"/>
    </source>
</evidence>
<evidence type="ECO:0000313" key="2">
    <source>
        <dbReference type="EMBL" id="KAF7953438.1"/>
    </source>
</evidence>